<comment type="caution">
    <text evidence="1">The sequence shown here is derived from an EMBL/GenBank/DDBJ whole genome shotgun (WGS) entry which is preliminary data.</text>
</comment>
<dbReference type="AlphaFoldDB" id="A0A8X6GXU6"/>
<gene>
    <name evidence="1" type="ORF">TNCT_288951</name>
</gene>
<keyword evidence="2" id="KW-1185">Reference proteome</keyword>
<reference evidence="1" key="1">
    <citation type="submission" date="2020-07" db="EMBL/GenBank/DDBJ databases">
        <title>Multicomponent nature underlies the extraordinary mechanical properties of spider dragline silk.</title>
        <authorList>
            <person name="Kono N."/>
            <person name="Nakamura H."/>
            <person name="Mori M."/>
            <person name="Yoshida Y."/>
            <person name="Ohtoshi R."/>
            <person name="Malay A.D."/>
            <person name="Moran D.A.P."/>
            <person name="Tomita M."/>
            <person name="Numata K."/>
            <person name="Arakawa K."/>
        </authorList>
    </citation>
    <scope>NUCLEOTIDE SEQUENCE</scope>
</reference>
<dbReference type="OrthoDB" id="7995304at2759"/>
<organism evidence="1 2">
    <name type="scientific">Trichonephila clavata</name>
    <name type="common">Joro spider</name>
    <name type="synonym">Nephila clavata</name>
    <dbReference type="NCBI Taxonomy" id="2740835"/>
    <lineage>
        <taxon>Eukaryota</taxon>
        <taxon>Metazoa</taxon>
        <taxon>Ecdysozoa</taxon>
        <taxon>Arthropoda</taxon>
        <taxon>Chelicerata</taxon>
        <taxon>Arachnida</taxon>
        <taxon>Araneae</taxon>
        <taxon>Araneomorphae</taxon>
        <taxon>Entelegynae</taxon>
        <taxon>Araneoidea</taxon>
        <taxon>Nephilidae</taxon>
        <taxon>Trichonephila</taxon>
    </lineage>
</organism>
<evidence type="ECO:0000313" key="2">
    <source>
        <dbReference type="Proteomes" id="UP000887116"/>
    </source>
</evidence>
<evidence type="ECO:0000313" key="1">
    <source>
        <dbReference type="EMBL" id="GFQ75909.1"/>
    </source>
</evidence>
<protein>
    <submittedName>
        <fullName evidence="1">Uncharacterized protein</fullName>
    </submittedName>
</protein>
<accession>A0A8X6GXU6</accession>
<dbReference type="Proteomes" id="UP000887116">
    <property type="component" value="Unassembled WGS sequence"/>
</dbReference>
<dbReference type="EMBL" id="BMAO01021607">
    <property type="protein sequence ID" value="GFQ75909.1"/>
    <property type="molecule type" value="Genomic_DNA"/>
</dbReference>
<proteinExistence type="predicted"/>
<name>A0A8X6GXU6_TRICU</name>
<sequence>MTLAQTVTGEGFDDLSFEDIDELLVDKVLSEVERREVFLETTDSKENSDKDEYPALNADLAKGHEPASIYKLVNHFVKHDPKEEQACGNFNVI</sequence>